<protein>
    <submittedName>
        <fullName evidence="2">Uncharacterized protein</fullName>
    </submittedName>
</protein>
<keyword evidence="1" id="KW-0732">Signal</keyword>
<evidence type="ECO:0000313" key="3">
    <source>
        <dbReference type="Proteomes" id="UP001207930"/>
    </source>
</evidence>
<accession>A0ABT3FTK6</accession>
<comment type="caution">
    <text evidence="2">The sequence shown here is derived from an EMBL/GenBank/DDBJ whole genome shotgun (WGS) entry which is preliminary data.</text>
</comment>
<dbReference type="RefSeq" id="WP_264502869.1">
    <property type="nucleotide sequence ID" value="NZ_JAPDDS010000013.1"/>
</dbReference>
<feature type="signal peptide" evidence="1">
    <location>
        <begin position="1"/>
        <end position="17"/>
    </location>
</feature>
<gene>
    <name evidence="2" type="ORF">OKA04_19395</name>
</gene>
<reference evidence="2 3" key="1">
    <citation type="submission" date="2022-10" db="EMBL/GenBank/DDBJ databases">
        <title>Luteolibacter flavescens strain MCCC 1K03193, whole genome shotgun sequencing project.</title>
        <authorList>
            <person name="Zhao G."/>
            <person name="Shen L."/>
        </authorList>
    </citation>
    <scope>NUCLEOTIDE SEQUENCE [LARGE SCALE GENOMIC DNA]</scope>
    <source>
        <strain evidence="2 3">MCCC 1K03193</strain>
    </source>
</reference>
<evidence type="ECO:0000313" key="2">
    <source>
        <dbReference type="EMBL" id="MCW1886914.1"/>
    </source>
</evidence>
<evidence type="ECO:0000256" key="1">
    <source>
        <dbReference type="SAM" id="SignalP"/>
    </source>
</evidence>
<dbReference type="Proteomes" id="UP001207930">
    <property type="component" value="Unassembled WGS sequence"/>
</dbReference>
<dbReference type="EMBL" id="JAPDDS010000013">
    <property type="protein sequence ID" value="MCW1886914.1"/>
    <property type="molecule type" value="Genomic_DNA"/>
</dbReference>
<keyword evidence="3" id="KW-1185">Reference proteome</keyword>
<name>A0ABT3FTK6_9BACT</name>
<proteinExistence type="predicted"/>
<feature type="chain" id="PRO_5045406529" evidence="1">
    <location>
        <begin position="18"/>
        <end position="382"/>
    </location>
</feature>
<sequence>MRIQIPLLLLGCVPVLAGDSKNPAPTSGGDWEFSLSAGPAVRTLGQVKINSGYRSGGFTLPSLVGSDSLTVPPIGDTTGYADREYNDGYVRQDAGTGTDGTTWHWGYDSASQVQGEQLVFQATGFQSIRGDLSNAPNSGPASKDTLDGIAPHIQFDVRSPHYIGPFRVGFSAGMDFIKTDQSLAFSNFSATQTREDYRLDYVDRYDLQGVIPPQAPYAGSYAGPGPLIDNIPAIRNITPVLIFTDTATFANQVHSSINIDAFSFTMGPTFSLRKGPLEFAFSGGVIVNVYDWSARQSETLDGTSSTGVTRIAQWQEHDSGVKVRPGFYAQTDVTYALNEQLGFGGFLRLDAASEFRAQAGPTIYKIDPYGVTAGLQLRWMLD</sequence>
<organism evidence="2 3">
    <name type="scientific">Luteolibacter flavescens</name>
    <dbReference type="NCBI Taxonomy" id="1859460"/>
    <lineage>
        <taxon>Bacteria</taxon>
        <taxon>Pseudomonadati</taxon>
        <taxon>Verrucomicrobiota</taxon>
        <taxon>Verrucomicrobiia</taxon>
        <taxon>Verrucomicrobiales</taxon>
        <taxon>Verrucomicrobiaceae</taxon>
        <taxon>Luteolibacter</taxon>
    </lineage>
</organism>